<dbReference type="Pfam" id="PF07714">
    <property type="entry name" value="PK_Tyr_Ser-Thr"/>
    <property type="match status" value="1"/>
</dbReference>
<dbReference type="AlphaFoldDB" id="A0A2Z6QDC8"/>
<protein>
    <recommendedName>
        <fullName evidence="1">Serine-threonine/tyrosine-protein kinase catalytic domain-containing protein</fullName>
    </recommendedName>
</protein>
<evidence type="ECO:0000313" key="2">
    <source>
        <dbReference type="EMBL" id="GBB88167.1"/>
    </source>
</evidence>
<gene>
    <name evidence="2" type="ORF">RclHR1_01470015</name>
</gene>
<keyword evidence="3" id="KW-1185">Reference proteome</keyword>
<evidence type="ECO:0000313" key="3">
    <source>
        <dbReference type="Proteomes" id="UP000247702"/>
    </source>
</evidence>
<organism evidence="2 3">
    <name type="scientific">Rhizophagus clarus</name>
    <dbReference type="NCBI Taxonomy" id="94130"/>
    <lineage>
        <taxon>Eukaryota</taxon>
        <taxon>Fungi</taxon>
        <taxon>Fungi incertae sedis</taxon>
        <taxon>Mucoromycota</taxon>
        <taxon>Glomeromycotina</taxon>
        <taxon>Glomeromycetes</taxon>
        <taxon>Glomerales</taxon>
        <taxon>Glomeraceae</taxon>
        <taxon>Rhizophagus</taxon>
    </lineage>
</organism>
<dbReference type="InterPro" id="IPR011009">
    <property type="entry name" value="Kinase-like_dom_sf"/>
</dbReference>
<dbReference type="STRING" id="94130.A0A2Z6QDC8"/>
<feature type="domain" description="Serine-threonine/tyrosine-protein kinase catalytic" evidence="1">
    <location>
        <begin position="1"/>
        <end position="58"/>
    </location>
</feature>
<dbReference type="GO" id="GO:0004672">
    <property type="term" value="F:protein kinase activity"/>
    <property type="evidence" value="ECO:0007669"/>
    <property type="project" value="InterPro"/>
</dbReference>
<reference evidence="2 3" key="1">
    <citation type="submission" date="2017-11" db="EMBL/GenBank/DDBJ databases">
        <title>The genome of Rhizophagus clarus HR1 reveals common genetic basis of auxotrophy among arbuscular mycorrhizal fungi.</title>
        <authorList>
            <person name="Kobayashi Y."/>
        </authorList>
    </citation>
    <scope>NUCLEOTIDE SEQUENCE [LARGE SCALE GENOMIC DNA]</scope>
    <source>
        <strain evidence="2 3">HR1</strain>
    </source>
</reference>
<dbReference type="Proteomes" id="UP000247702">
    <property type="component" value="Unassembled WGS sequence"/>
</dbReference>
<dbReference type="EMBL" id="BEXD01000524">
    <property type="protein sequence ID" value="GBB88167.1"/>
    <property type="molecule type" value="Genomic_DNA"/>
</dbReference>
<dbReference type="SUPFAM" id="SSF56112">
    <property type="entry name" value="Protein kinase-like (PK-like)"/>
    <property type="match status" value="1"/>
</dbReference>
<accession>A0A2Z6QDC8</accession>
<proteinExistence type="predicted"/>
<evidence type="ECO:0000259" key="1">
    <source>
        <dbReference type="Pfam" id="PF07714"/>
    </source>
</evidence>
<dbReference type="Gene3D" id="1.10.510.10">
    <property type="entry name" value="Transferase(Phosphotransferase) domain 1"/>
    <property type="match status" value="1"/>
</dbReference>
<name>A0A2Z6QDC8_9GLOM</name>
<sequence>MWELTTGCRPFSNVEHNVDLIYEIIDGKQPNITNDTLKCFANLMRRCWNLDPLKRPNIFAFQGLVTFKYWRI</sequence>
<dbReference type="InterPro" id="IPR001245">
    <property type="entry name" value="Ser-Thr/Tyr_kinase_cat_dom"/>
</dbReference>
<comment type="caution">
    <text evidence="2">The sequence shown here is derived from an EMBL/GenBank/DDBJ whole genome shotgun (WGS) entry which is preliminary data.</text>
</comment>